<dbReference type="KEGG" id="ttf:THTE_2948"/>
<proteinExistence type="predicted"/>
<name>A0A286RHW0_9BACT</name>
<keyword evidence="2" id="KW-1185">Reference proteome</keyword>
<dbReference type="EMBL" id="CP018477">
    <property type="protein sequence ID" value="ASV75550.1"/>
    <property type="molecule type" value="Genomic_DNA"/>
</dbReference>
<reference evidence="1 2" key="1">
    <citation type="journal article" name="Front. Microbiol.">
        <title>Sugar Metabolism of the First Thermophilic Planctomycete Thermogutta terrifontis: Comparative Genomic and Transcriptomic Approaches.</title>
        <authorList>
            <person name="Elcheninov A.G."/>
            <person name="Menzel P."/>
            <person name="Gudbergsdottir S.R."/>
            <person name="Slesarev A.I."/>
            <person name="Kadnikov V.V."/>
            <person name="Krogh A."/>
            <person name="Bonch-Osmolovskaya E.A."/>
            <person name="Peng X."/>
            <person name="Kublanov I.V."/>
        </authorList>
    </citation>
    <scope>NUCLEOTIDE SEQUENCE [LARGE SCALE GENOMIC DNA]</scope>
    <source>
        <strain evidence="1 2">R1</strain>
    </source>
</reference>
<evidence type="ECO:0000313" key="2">
    <source>
        <dbReference type="Proteomes" id="UP000215086"/>
    </source>
</evidence>
<accession>A0A286RHW0</accession>
<evidence type="ECO:0000313" key="1">
    <source>
        <dbReference type="EMBL" id="ASV75550.1"/>
    </source>
</evidence>
<protein>
    <submittedName>
        <fullName evidence="1">Uncharacterized protein</fullName>
    </submittedName>
</protein>
<dbReference type="AlphaFoldDB" id="A0A286RHW0"/>
<organism evidence="1 2">
    <name type="scientific">Thermogutta terrifontis</name>
    <dbReference type="NCBI Taxonomy" id="1331910"/>
    <lineage>
        <taxon>Bacteria</taxon>
        <taxon>Pseudomonadati</taxon>
        <taxon>Planctomycetota</taxon>
        <taxon>Planctomycetia</taxon>
        <taxon>Pirellulales</taxon>
        <taxon>Thermoguttaceae</taxon>
        <taxon>Thermogutta</taxon>
    </lineage>
</organism>
<gene>
    <name evidence="1" type="ORF">THTE_2948</name>
</gene>
<sequence length="219" mass="23818">MASVANDGKARRILFVVPDGKRKTLRVGRVDKKMAESIRVHVGALLAARISSLPVQPATGTWLNTIGEALQKKLAKVGLEPWPRLRRNLRANCESDLAQAFPLAVITKWLGNSPSIALRRYLDPADAAYAQALNWMPPHESGQMNMGSVQTNSGIESGARVARGGAPQAPASGGKIEKNTSEVFPASEVMQSYSGPNFFLQNDLVERRGFEPPTSRVRF</sequence>
<dbReference type="Proteomes" id="UP000215086">
    <property type="component" value="Chromosome"/>
</dbReference>